<gene>
    <name evidence="1" type="ORF">EXY25_09400</name>
</gene>
<evidence type="ECO:0000313" key="1">
    <source>
        <dbReference type="EMBL" id="TAA47430.1"/>
    </source>
</evidence>
<accession>A0ABY1WRQ9</accession>
<evidence type="ECO:0008006" key="3">
    <source>
        <dbReference type="Google" id="ProtNLM"/>
    </source>
</evidence>
<organism evidence="1 2">
    <name type="scientific">Corallincola spongiicola</name>
    <dbReference type="NCBI Taxonomy" id="2520508"/>
    <lineage>
        <taxon>Bacteria</taxon>
        <taxon>Pseudomonadati</taxon>
        <taxon>Pseudomonadota</taxon>
        <taxon>Gammaproteobacteria</taxon>
        <taxon>Alteromonadales</taxon>
        <taxon>Psychromonadaceae</taxon>
        <taxon>Corallincola</taxon>
    </lineage>
</organism>
<evidence type="ECO:0000313" key="2">
    <source>
        <dbReference type="Proteomes" id="UP000292544"/>
    </source>
</evidence>
<keyword evidence="2" id="KW-1185">Reference proteome</keyword>
<protein>
    <recommendedName>
        <fullName evidence="3">Toxin-antitoxin system YwqK family antitoxin</fullName>
    </recommendedName>
</protein>
<proteinExistence type="predicted"/>
<dbReference type="RefSeq" id="WP_130566532.1">
    <property type="nucleotide sequence ID" value="NZ_SHLY01000002.1"/>
</dbReference>
<reference evidence="2" key="1">
    <citation type="submission" date="2019-02" db="EMBL/GenBank/DDBJ databases">
        <title>Draft genome sequence of Muricauda sp. 176CP4-71.</title>
        <authorList>
            <person name="Park J.-S."/>
        </authorList>
    </citation>
    <scope>NUCLEOTIDE SEQUENCE [LARGE SCALE GENOMIC DNA]</scope>
    <source>
        <strain evidence="2">176GS2-150</strain>
    </source>
</reference>
<dbReference type="EMBL" id="SHLY01000002">
    <property type="protein sequence ID" value="TAA47430.1"/>
    <property type="molecule type" value="Genomic_DNA"/>
</dbReference>
<dbReference type="SUPFAM" id="SSF82185">
    <property type="entry name" value="Histone H3 K4-specific methyltransferase SET7/9 N-terminal domain"/>
    <property type="match status" value="1"/>
</dbReference>
<dbReference type="Proteomes" id="UP000292544">
    <property type="component" value="Unassembled WGS sequence"/>
</dbReference>
<dbReference type="Gene3D" id="2.20.110.10">
    <property type="entry name" value="Histone H3 K4-specific methyltransferase SET7/9 N-terminal domain"/>
    <property type="match status" value="1"/>
</dbReference>
<sequence length="213" mass="24428">MQVAGIKGMHFMVTLFLTISICLYPYPSISKEFACYALVEKTILENGNNLVKCFNEESELVSKLENSESNRLSILTRFKPSVGKFLRVTYYDDNIVSQYRWHDNGAIFVSCEYAPFKPKGKCINRFEDGSVSFDREYDEDGLLVGLVSRYYKNGSLIFSAEYDHGQFHGNKKEWSCDGELVKHERYESGALIEVLFQHDSKESCTSLIERGDI</sequence>
<name>A0ABY1WRQ9_9GAMM</name>
<comment type="caution">
    <text evidence="1">The sequence shown here is derived from an EMBL/GenBank/DDBJ whole genome shotgun (WGS) entry which is preliminary data.</text>
</comment>